<gene>
    <name evidence="1" type="ORF">ETAA1_19340</name>
</gene>
<reference evidence="1 2" key="1">
    <citation type="submission" date="2019-02" db="EMBL/GenBank/DDBJ databases">
        <title>Deep-cultivation of Planctomycetes and their phenomic and genomic characterization uncovers novel biology.</title>
        <authorList>
            <person name="Wiegand S."/>
            <person name="Jogler M."/>
            <person name="Boedeker C."/>
            <person name="Pinto D."/>
            <person name="Vollmers J."/>
            <person name="Rivas-Marin E."/>
            <person name="Kohn T."/>
            <person name="Peeters S.H."/>
            <person name="Heuer A."/>
            <person name="Rast P."/>
            <person name="Oberbeckmann S."/>
            <person name="Bunk B."/>
            <person name="Jeske O."/>
            <person name="Meyerdierks A."/>
            <person name="Storesund J.E."/>
            <person name="Kallscheuer N."/>
            <person name="Luecker S."/>
            <person name="Lage O.M."/>
            <person name="Pohl T."/>
            <person name="Merkel B.J."/>
            <person name="Hornburger P."/>
            <person name="Mueller R.-W."/>
            <person name="Bruemmer F."/>
            <person name="Labrenz M."/>
            <person name="Spormann A.M."/>
            <person name="Op den Camp H."/>
            <person name="Overmann J."/>
            <person name="Amann R."/>
            <person name="Jetten M.S.M."/>
            <person name="Mascher T."/>
            <person name="Medema M.H."/>
            <person name="Devos D.P."/>
            <person name="Kaster A.-K."/>
            <person name="Ovreas L."/>
            <person name="Rohde M."/>
            <person name="Galperin M.Y."/>
            <person name="Jogler C."/>
        </authorList>
    </citation>
    <scope>NUCLEOTIDE SEQUENCE [LARGE SCALE GENOMIC DNA]</scope>
    <source>
        <strain evidence="1 2">ETA_A1</strain>
    </source>
</reference>
<evidence type="ECO:0000313" key="1">
    <source>
        <dbReference type="EMBL" id="QDU19991.1"/>
    </source>
</evidence>
<protein>
    <submittedName>
        <fullName evidence="1">Uncharacterized protein</fullName>
    </submittedName>
</protein>
<dbReference type="OrthoDB" id="223540at2"/>
<dbReference type="EMBL" id="CP036273">
    <property type="protein sequence ID" value="QDU19991.1"/>
    <property type="molecule type" value="Genomic_DNA"/>
</dbReference>
<dbReference type="Proteomes" id="UP000319576">
    <property type="component" value="Chromosome"/>
</dbReference>
<dbReference type="RefSeq" id="WP_145236797.1">
    <property type="nucleotide sequence ID" value="NZ_CP036273.1"/>
</dbReference>
<evidence type="ECO:0000313" key="2">
    <source>
        <dbReference type="Proteomes" id="UP000319576"/>
    </source>
</evidence>
<organism evidence="1 2">
    <name type="scientific">Urbifossiella limnaea</name>
    <dbReference type="NCBI Taxonomy" id="2528023"/>
    <lineage>
        <taxon>Bacteria</taxon>
        <taxon>Pseudomonadati</taxon>
        <taxon>Planctomycetota</taxon>
        <taxon>Planctomycetia</taxon>
        <taxon>Gemmatales</taxon>
        <taxon>Gemmataceae</taxon>
        <taxon>Urbifossiella</taxon>
    </lineage>
</organism>
<accession>A0A517XR64</accession>
<dbReference type="KEGG" id="uli:ETAA1_19340"/>
<proteinExistence type="predicted"/>
<name>A0A517XR64_9BACT</name>
<dbReference type="AlphaFoldDB" id="A0A517XR64"/>
<keyword evidence="2" id="KW-1185">Reference proteome</keyword>
<sequence length="685" mass="75621">MPSPPADPATAAALDRLRQGVNPFASQVTTVGTAEESLLSGVPAFAAPQLAELLEVIGQYRAGTATTRAYPVIGDRGAGKTHLFHTLRAELRRQAAEAGDETLLVVVDRLSPGMDAIDYLLWQIVNHFLAHRGDGGRLLGDIAGRLTARLLGEALRQLAPHQRAELTPAGGFWSKLGIGGGAQTQARLDAVEKLVQACGVKHPTPDMIRGAVDEARIKPETALGVVVQHLDRTESKDVVGWLRKELYGRLALVVLLDDREPFQDLHQGDIEDAPANVKNAGNLGRRLLETWLELLANLSIPVVVVFDQLEDYVNSPDKEQERMNKAFFSDSTAKFINELRNVCLLIFAELGFWQDLLNNAEGYVRERLTQPFILPGRPSKSALYMPVKAEPGVVVELIRQRLRVHYSDLDLTGLDDTFPFDAKDVKKFAAEPSIRLCLRAMGKRYDDIVHKPAPIGPGPTLPPTPPPPRDLKRVLAELWKDMLVRAERDIENEESVGTPFIPKVQNALDGWLQCLHQHRLTGSGAWQKVELVTNTKLGAYGYLTVIRTDGPNKPGLGIAAWLGQAKGQPYDLRQRLTYFKLNPCPINRLVLLRQDGEAALKGQATKDAYEKAEKEGRDVRVVPYEPRHLHALMAFTPWLQAASAEVAGAKETDTAADTAFRDYLAELSRELLGWIDAWRLPKGKA</sequence>